<evidence type="ECO:0000256" key="3">
    <source>
        <dbReference type="ARBA" id="ARBA00022777"/>
    </source>
</evidence>
<dbReference type="SUPFAM" id="SSF53613">
    <property type="entry name" value="Ribokinase-like"/>
    <property type="match status" value="1"/>
</dbReference>
<evidence type="ECO:0000256" key="1">
    <source>
        <dbReference type="ARBA" id="ARBA00010688"/>
    </source>
</evidence>
<dbReference type="Pfam" id="PF00294">
    <property type="entry name" value="PfkB"/>
    <property type="match status" value="1"/>
</dbReference>
<dbReference type="RefSeq" id="WP_071135980.1">
    <property type="nucleotide sequence ID" value="NZ_DUQN01000067.1"/>
</dbReference>
<dbReference type="Gene3D" id="3.40.1190.20">
    <property type="match status" value="1"/>
</dbReference>
<dbReference type="GO" id="GO:0016301">
    <property type="term" value="F:kinase activity"/>
    <property type="evidence" value="ECO:0007669"/>
    <property type="project" value="UniProtKB-KW"/>
</dbReference>
<dbReference type="InterPro" id="IPR029056">
    <property type="entry name" value="Ribokinase-like"/>
</dbReference>
<dbReference type="PANTHER" id="PTHR43085:SF57">
    <property type="entry name" value="CARBOHYDRATE KINASE PFKB DOMAIN-CONTAINING PROTEIN"/>
    <property type="match status" value="1"/>
</dbReference>
<reference evidence="5 6" key="1">
    <citation type="submission" date="2016-08" db="EMBL/GenBank/DDBJ databases">
        <authorList>
            <person name="Seilhamer J.J."/>
        </authorList>
    </citation>
    <scope>NUCLEOTIDE SEQUENCE [LARGE SCALE GENOMIC DNA]</scope>
    <source>
        <strain evidence="5">ING2-E5A</strain>
    </source>
</reference>
<dbReference type="PANTHER" id="PTHR43085">
    <property type="entry name" value="HEXOKINASE FAMILY MEMBER"/>
    <property type="match status" value="1"/>
</dbReference>
<comment type="similarity">
    <text evidence="1">Belongs to the carbohydrate kinase PfkB family.</text>
</comment>
<keyword evidence="2 5" id="KW-0808">Transferase</keyword>
<dbReference type="InterPro" id="IPR011611">
    <property type="entry name" value="PfkB_dom"/>
</dbReference>
<evidence type="ECO:0000256" key="2">
    <source>
        <dbReference type="ARBA" id="ARBA00022679"/>
    </source>
</evidence>
<gene>
    <name evidence="5" type="ORF">ING2E5A_0434</name>
</gene>
<keyword evidence="6" id="KW-1185">Reference proteome</keyword>
<evidence type="ECO:0000313" key="5">
    <source>
        <dbReference type="EMBL" id="SCM55525.1"/>
    </source>
</evidence>
<dbReference type="CDD" id="cd01167">
    <property type="entry name" value="bac_FRK"/>
    <property type="match status" value="1"/>
</dbReference>
<dbReference type="EMBL" id="LT608328">
    <property type="protein sequence ID" value="SCM55525.1"/>
    <property type="molecule type" value="Genomic_DNA"/>
</dbReference>
<evidence type="ECO:0000313" key="6">
    <source>
        <dbReference type="Proteomes" id="UP000178485"/>
    </source>
</evidence>
<sequence length="283" mass="31181">MKRQPVVIGIGELLWDMLPTGKKVGGAPVNFAYHASRMGAAGYAISAVGFDQLGDELLREIDKAGINAIIERVDYPTGTVQVELNDGMPDYTINEGVAWDHIPLTWAMEQLVAKADAVCFGTLAQRSEISRKTIMRLLSSAPADAYRILDINIRRDYYSKELVTDSLRSCNVLKINDEELMLLKRLYGKEQDTDEALSRWLLDQYKLIFLILTAGADYSTIYTPRDISCIKTPEVDVVDTVGAGDSFTGAFISALLQGKPLPVAHQVAVERAAYVCTQSGAWV</sequence>
<dbReference type="Proteomes" id="UP000178485">
    <property type="component" value="Chromosome i"/>
</dbReference>
<dbReference type="STRING" id="1642646.ING2E5A_0434"/>
<dbReference type="InterPro" id="IPR050306">
    <property type="entry name" value="PfkB_Carbo_kinase"/>
</dbReference>
<dbReference type="PROSITE" id="PS00584">
    <property type="entry name" value="PFKB_KINASES_2"/>
    <property type="match status" value="1"/>
</dbReference>
<proteinExistence type="inferred from homology"/>
<accession>A0A1G4G443</accession>
<feature type="domain" description="Carbohydrate kinase PfkB" evidence="4">
    <location>
        <begin position="22"/>
        <end position="281"/>
    </location>
</feature>
<protein>
    <submittedName>
        <fullName evidence="5">Putative sugar kinase PH1459</fullName>
        <ecNumber evidence="5">2.7.1.-</ecNumber>
    </submittedName>
</protein>
<dbReference type="KEGG" id="pmuc:ING2E5A_0434"/>
<dbReference type="AlphaFoldDB" id="A0A1G4G443"/>
<evidence type="ECO:0000259" key="4">
    <source>
        <dbReference type="Pfam" id="PF00294"/>
    </source>
</evidence>
<organism evidence="5 6">
    <name type="scientific">Petrimonas mucosa</name>
    <dbReference type="NCBI Taxonomy" id="1642646"/>
    <lineage>
        <taxon>Bacteria</taxon>
        <taxon>Pseudomonadati</taxon>
        <taxon>Bacteroidota</taxon>
        <taxon>Bacteroidia</taxon>
        <taxon>Bacteroidales</taxon>
        <taxon>Dysgonomonadaceae</taxon>
        <taxon>Petrimonas</taxon>
    </lineage>
</organism>
<name>A0A1G4G443_9BACT</name>
<dbReference type="InterPro" id="IPR002173">
    <property type="entry name" value="Carboh/pur_kinase_PfkB_CS"/>
</dbReference>
<keyword evidence="3 5" id="KW-0418">Kinase</keyword>
<dbReference type="EC" id="2.7.1.-" evidence="5"/>